<keyword evidence="1" id="KW-0472">Membrane</keyword>
<feature type="transmembrane region" description="Helical" evidence="1">
    <location>
        <begin position="34"/>
        <end position="56"/>
    </location>
</feature>
<comment type="caution">
    <text evidence="2">The sequence shown here is derived from an EMBL/GenBank/DDBJ whole genome shotgun (WGS) entry which is preliminary data.</text>
</comment>
<dbReference type="AlphaFoldDB" id="A0AAJ1FB88"/>
<keyword evidence="1" id="KW-0812">Transmembrane</keyword>
<evidence type="ECO:0000313" key="3">
    <source>
        <dbReference type="Proteomes" id="UP001297581"/>
    </source>
</evidence>
<evidence type="ECO:0000313" key="2">
    <source>
        <dbReference type="EMBL" id="MCH4294845.1"/>
    </source>
</evidence>
<dbReference type="EMBL" id="JAKUDL010000003">
    <property type="protein sequence ID" value="MCH4294845.1"/>
    <property type="molecule type" value="Genomic_DNA"/>
</dbReference>
<proteinExistence type="predicted"/>
<keyword evidence="1" id="KW-1133">Transmembrane helix</keyword>
<sequence>MAKRIHVVRPKAFLPLHQSDKPGVLVGEAQINHPLHFCLTLLTLGLWATVWWYLILKQQGKSDNMLAGFDDDYWSYLIEREQPPAALYPQRFSAENRGFFEA</sequence>
<keyword evidence="3" id="KW-1185">Reference proteome</keyword>
<accession>A0AAJ1FB88</accession>
<reference evidence="2 3" key="1">
    <citation type="submission" date="2022-02" db="EMBL/GenBank/DDBJ databases">
        <title>The genome sequence of Shewanella sp. 3B26.</title>
        <authorList>
            <person name="Du J."/>
        </authorList>
    </citation>
    <scope>NUCLEOTIDE SEQUENCE [LARGE SCALE GENOMIC DNA]</scope>
    <source>
        <strain evidence="2 3">3B26</strain>
    </source>
</reference>
<name>A0AAJ1FB88_9GAMM</name>
<protein>
    <submittedName>
        <fullName evidence="2">Uncharacterized protein</fullName>
    </submittedName>
</protein>
<dbReference type="RefSeq" id="WP_240591135.1">
    <property type="nucleotide sequence ID" value="NZ_JAKUDL010000003.1"/>
</dbReference>
<dbReference type="Proteomes" id="UP001297581">
    <property type="component" value="Unassembled WGS sequence"/>
</dbReference>
<evidence type="ECO:0000256" key="1">
    <source>
        <dbReference type="SAM" id="Phobius"/>
    </source>
</evidence>
<organism evidence="2 3">
    <name type="scientific">Shewanella zhuhaiensis</name>
    <dbReference type="NCBI Taxonomy" id="2919576"/>
    <lineage>
        <taxon>Bacteria</taxon>
        <taxon>Pseudomonadati</taxon>
        <taxon>Pseudomonadota</taxon>
        <taxon>Gammaproteobacteria</taxon>
        <taxon>Alteromonadales</taxon>
        <taxon>Shewanellaceae</taxon>
        <taxon>Shewanella</taxon>
    </lineage>
</organism>
<gene>
    <name evidence="2" type="ORF">MJ923_11075</name>
</gene>